<keyword evidence="1" id="KW-0812">Transmembrane</keyword>
<comment type="caution">
    <text evidence="3">The sequence shown here is derived from an EMBL/GenBank/DDBJ whole genome shotgun (WGS) entry which is preliminary data.</text>
</comment>
<accession>A0A9P7A7Y5</accession>
<feature type="domain" description="Phospholipid/glycerol acyltransferase" evidence="2">
    <location>
        <begin position="151"/>
        <end position="277"/>
    </location>
</feature>
<organism evidence="3 4">
    <name type="scientific">Suillus placidus</name>
    <dbReference type="NCBI Taxonomy" id="48579"/>
    <lineage>
        <taxon>Eukaryota</taxon>
        <taxon>Fungi</taxon>
        <taxon>Dikarya</taxon>
        <taxon>Basidiomycota</taxon>
        <taxon>Agaricomycotina</taxon>
        <taxon>Agaricomycetes</taxon>
        <taxon>Agaricomycetidae</taxon>
        <taxon>Boletales</taxon>
        <taxon>Suillineae</taxon>
        <taxon>Suillaceae</taxon>
        <taxon>Suillus</taxon>
    </lineage>
</organism>
<evidence type="ECO:0000313" key="3">
    <source>
        <dbReference type="EMBL" id="KAG1783733.1"/>
    </source>
</evidence>
<dbReference type="SMART" id="SM00563">
    <property type="entry name" value="PlsC"/>
    <property type="match status" value="1"/>
</dbReference>
<evidence type="ECO:0000313" key="4">
    <source>
        <dbReference type="Proteomes" id="UP000714275"/>
    </source>
</evidence>
<dbReference type="GO" id="GO:0036149">
    <property type="term" value="P:phosphatidylinositol acyl-chain remodeling"/>
    <property type="evidence" value="ECO:0007669"/>
    <property type="project" value="TreeGrafter"/>
</dbReference>
<keyword evidence="1" id="KW-0472">Membrane</keyword>
<keyword evidence="3" id="KW-0012">Acyltransferase</keyword>
<keyword evidence="1" id="KW-1133">Transmembrane helix</keyword>
<keyword evidence="4" id="KW-1185">Reference proteome</keyword>
<dbReference type="AlphaFoldDB" id="A0A9P7A7Y5"/>
<name>A0A9P7A7Y5_9AGAM</name>
<protein>
    <submittedName>
        <fullName evidence="3">Acyltransferase-domain-containing protein</fullName>
    </submittedName>
</protein>
<dbReference type="PANTHER" id="PTHR10983">
    <property type="entry name" value="1-ACYLGLYCEROL-3-PHOSPHATE ACYLTRANSFERASE-RELATED"/>
    <property type="match status" value="1"/>
</dbReference>
<dbReference type="GO" id="GO:0005783">
    <property type="term" value="C:endoplasmic reticulum"/>
    <property type="evidence" value="ECO:0007669"/>
    <property type="project" value="TreeGrafter"/>
</dbReference>
<dbReference type="OrthoDB" id="189226at2759"/>
<evidence type="ECO:0000256" key="1">
    <source>
        <dbReference type="SAM" id="Phobius"/>
    </source>
</evidence>
<dbReference type="InterPro" id="IPR002123">
    <property type="entry name" value="Plipid/glycerol_acylTrfase"/>
</dbReference>
<feature type="transmembrane region" description="Helical" evidence="1">
    <location>
        <begin position="49"/>
        <end position="71"/>
    </location>
</feature>
<dbReference type="PANTHER" id="PTHR10983:SF16">
    <property type="entry name" value="LYSOCARDIOLIPIN ACYLTRANSFERASE 1"/>
    <property type="match status" value="1"/>
</dbReference>
<dbReference type="GO" id="GO:0016746">
    <property type="term" value="F:acyltransferase activity"/>
    <property type="evidence" value="ECO:0007669"/>
    <property type="project" value="UniProtKB-KW"/>
</dbReference>
<keyword evidence="3" id="KW-0808">Transferase</keyword>
<reference evidence="3" key="1">
    <citation type="journal article" date="2020" name="New Phytol.">
        <title>Comparative genomics reveals dynamic genome evolution in host specialist ectomycorrhizal fungi.</title>
        <authorList>
            <person name="Lofgren L.A."/>
            <person name="Nguyen N.H."/>
            <person name="Vilgalys R."/>
            <person name="Ruytinx J."/>
            <person name="Liao H.L."/>
            <person name="Branco S."/>
            <person name="Kuo A."/>
            <person name="LaButti K."/>
            <person name="Lipzen A."/>
            <person name="Andreopoulos W."/>
            <person name="Pangilinan J."/>
            <person name="Riley R."/>
            <person name="Hundley H."/>
            <person name="Na H."/>
            <person name="Barry K."/>
            <person name="Grigoriev I.V."/>
            <person name="Stajich J.E."/>
            <person name="Kennedy P.G."/>
        </authorList>
    </citation>
    <scope>NUCLEOTIDE SEQUENCE</scope>
    <source>
        <strain evidence="3">DOB743</strain>
    </source>
</reference>
<dbReference type="CDD" id="cd07990">
    <property type="entry name" value="LPLAT_LCLAT1-like"/>
    <property type="match status" value="1"/>
</dbReference>
<dbReference type="Proteomes" id="UP000714275">
    <property type="component" value="Unassembled WGS sequence"/>
</dbReference>
<dbReference type="Pfam" id="PF01553">
    <property type="entry name" value="Acyltransferase"/>
    <property type="match status" value="1"/>
</dbReference>
<evidence type="ECO:0000259" key="2">
    <source>
        <dbReference type="SMART" id="SM00563"/>
    </source>
</evidence>
<dbReference type="SUPFAM" id="SSF69593">
    <property type="entry name" value="Glycerol-3-phosphate (1)-acyltransferase"/>
    <property type="match status" value="1"/>
</dbReference>
<proteinExistence type="predicted"/>
<sequence>MPGELTVPDCDYLVPTTPFSSAMTVATRQHELPIFARPPRTWTQTLNGVFFFVLFIPGCFMVHGFQLLFLLPLKLFPSSPRAWKLYDEGIRYTKGAFATLMNLMNQWFAPTRLSITFERVGPGKFTEEEIRHIVERDASGRVVALRLPSKTVVIANHQVYSDWWYVWCLTYFMGTHKDVFIVLKNSLKWVPLIGPAMQIFRFIFLARSWSSDRIQLSSKLAKLGRQAEQEDKPFTFILFPEGTLVSKDTRPISRKYADKLGVPDPLNILLPRSTGLHYSLRSLVPRLPSLKLIDITMVYPGIPPKGYGQSFYTLRSIFCDRVPPPIVHMHLRIFDVAKDVPIGDISGTNPAVIPNGSNHEPVEVDFPDQEKTVFDEWLRKLWMDKDELITTFHRSDCFPSGHHGAVEIPLELGSRREIPDAFCFLAPVAAWALWSKLVQALL</sequence>
<dbReference type="EMBL" id="JABBWD010000001">
    <property type="protein sequence ID" value="KAG1783733.1"/>
    <property type="molecule type" value="Genomic_DNA"/>
</dbReference>
<gene>
    <name evidence="3" type="ORF">EV702DRAFT_1055219</name>
</gene>